<reference evidence="10" key="1">
    <citation type="submission" date="2020-05" db="UniProtKB">
        <authorList>
            <consortium name="EnsemblMetazoa"/>
        </authorList>
    </citation>
    <scope>IDENTIFICATION</scope>
    <source>
        <strain evidence="10">Aabys</strain>
    </source>
</reference>
<evidence type="ECO:0000256" key="1">
    <source>
        <dbReference type="ARBA" id="ARBA00006271"/>
    </source>
</evidence>
<dbReference type="Gene3D" id="1.10.1420.10">
    <property type="match status" value="2"/>
</dbReference>
<keyword evidence="6 7" id="KW-0234">DNA repair</keyword>
<dbReference type="SUPFAM" id="SSF52540">
    <property type="entry name" value="P-loop containing nucleoside triphosphate hydrolases"/>
    <property type="match status" value="1"/>
</dbReference>
<comment type="similarity">
    <text evidence="1 6 7">Belongs to the DNA mismatch repair MutS family.</text>
</comment>
<dbReference type="SMART" id="SM00534">
    <property type="entry name" value="MUTSac"/>
    <property type="match status" value="1"/>
</dbReference>
<dbReference type="InterPro" id="IPR017261">
    <property type="entry name" value="DNA_mismatch_repair_MutS/MSH"/>
</dbReference>
<dbReference type="GO" id="GO:0030983">
    <property type="term" value="F:mismatched DNA binding"/>
    <property type="evidence" value="ECO:0007669"/>
    <property type="project" value="UniProtKB-UniRule"/>
</dbReference>
<dbReference type="Pfam" id="PF01624">
    <property type="entry name" value="MutS_I"/>
    <property type="match status" value="1"/>
</dbReference>
<feature type="compositionally biased region" description="Basic and acidic residues" evidence="8">
    <location>
        <begin position="111"/>
        <end position="120"/>
    </location>
</feature>
<dbReference type="Pfam" id="PF05192">
    <property type="entry name" value="MutS_III"/>
    <property type="match status" value="1"/>
</dbReference>
<dbReference type="InterPro" id="IPR016151">
    <property type="entry name" value="DNA_mismatch_repair_MutS_N"/>
</dbReference>
<dbReference type="VEuPathDB" id="VectorBase:MDOMA2_007635"/>
<dbReference type="EnsemblMetazoa" id="MDOA000650-RA">
    <property type="protein sequence ID" value="MDOA000650-PA"/>
    <property type="gene ID" value="MDOA000650"/>
</dbReference>
<evidence type="ECO:0000256" key="2">
    <source>
        <dbReference type="ARBA" id="ARBA00022741"/>
    </source>
</evidence>
<dbReference type="RefSeq" id="XP_005181193.2">
    <property type="nucleotide sequence ID" value="XM_005181136.4"/>
</dbReference>
<dbReference type="KEGG" id="mde:101889577"/>
<evidence type="ECO:0000256" key="8">
    <source>
        <dbReference type="SAM" id="MobiDB-lite"/>
    </source>
</evidence>
<dbReference type="InterPro" id="IPR007861">
    <property type="entry name" value="DNA_mismatch_repair_MutS_clamp"/>
</dbReference>
<evidence type="ECO:0000256" key="4">
    <source>
        <dbReference type="ARBA" id="ARBA00022840"/>
    </source>
</evidence>
<evidence type="ECO:0000256" key="7">
    <source>
        <dbReference type="RuleBase" id="RU003756"/>
    </source>
</evidence>
<accession>A0A1I8M2R1</accession>
<dbReference type="SMART" id="SM00533">
    <property type="entry name" value="MUTSd"/>
    <property type="match status" value="1"/>
</dbReference>
<dbReference type="PIRSF" id="PIRSF037677">
    <property type="entry name" value="DNA_mis_repair_Msh6"/>
    <property type="match status" value="1"/>
</dbReference>
<dbReference type="InterPro" id="IPR007860">
    <property type="entry name" value="DNA_mmatch_repair_MutS_con_dom"/>
</dbReference>
<dbReference type="Pfam" id="PF05188">
    <property type="entry name" value="MutS_II"/>
    <property type="match status" value="1"/>
</dbReference>
<dbReference type="InterPro" id="IPR027417">
    <property type="entry name" value="P-loop_NTPase"/>
</dbReference>
<sequence>MSKKLNSSFSKSGVGGSPKNTLFKYFSSPASQKKILKTSNDDNEEEIKDKENIKTQENGNAVKEEKKAQRMDVSDDDDEEVVVGKKKRKRLVLVDSDEEEEDASPKSKKKSKDDSSFHGSDEEEEEESSCSSASPSPKKKNLKQDEPKSKKVKLDASLVSGTFAEKLQQLQSSEDCKTTKKQEAKCEEIVTTSTLDEPVIWPHQKLEFLKPDQIKDKQGRRPDHPDYDGSTLYVPAKFLDSLTPGVRQWWVFKSENFDCVLFFKVGKFYELYHMDADVGVNELGFTYMRGEFAHSGFPEVSFDKMASILVERGYKVARVEQTETPDMMTERCKRIKATKFDKVVRREICQVMNRGTRVFGSQCSITPNYQASYMLAIVEKPHQTGGTSSYGICFIDTSIGDCYLGEFDDDKNCSRLHTLLSHHMPVLVVLEKANIGEQTQDIMRTVLSGTLKEYMPANGSQQSTAEKTLKELAENYYACNGDNWPLVLRTMQDESDHLGLTPHRDARLALKALGLCVNYMKKCKVAEKVLPMARYHLYEPPDATSKSPMNKSPTMQRAHMVLDATTLMNLRITGEEHSLQSTLDQCCTKFGKRLLHHWLCAPSCNLAVIKDRQQAIAEFLENSSLLQGVRAVMAPLPDFERYLAQFHHFGSKLVQEKHPDGRAILFEAKQYNKKNIQNFITILKGFETLLKIPIMFEGVSCSLLKHLSQNENNGGAFPNLSKQLTFFKEAFDHAKASESGVIAPERGVDEDYDRVESKIQEIKDELEEYRIEQEKFFGCRVVYFGAERKRYQLEIPESNARKVNSKYALEGQKKGAKPSRRYTTEETRTFLKRMLAAEDERNAILKDLSRRIFEKFSQHYELWKQCVDCVAEIDVLASLAEYARTQSTSMCIPEVVNLSEGEQAFIEIEEGYHPCLSSDTYIPNGLSLGCNDTPALSLLTGPNMGGKSTLMRQVGLLTVMAQIGAHVPAESCRLSLVDRIFTRLGAQDDIMSGHSTFLVELNETSLILKHATANSLVLLDELGRGTATYDGTAIAASVVNFLADLKCRTLFSTHYHNLIDFFHNDDRITLGHMACMVENEDTEDPTQETVTFLYKYSAGACPKSYGFNAAKLAGMSHGIIKRAYALSKKVEAIALKRKIAAKLVAAATVGCATPAQASNLKNLLIQLQQCHV</sequence>
<dbReference type="InterPro" id="IPR036187">
    <property type="entry name" value="DNA_mismatch_repair_MutS_sf"/>
</dbReference>
<dbReference type="Gene3D" id="3.40.1170.10">
    <property type="entry name" value="DNA repair protein MutS, domain I"/>
    <property type="match status" value="1"/>
</dbReference>
<dbReference type="VEuPathDB" id="VectorBase:MDOA000650"/>
<evidence type="ECO:0000313" key="10">
    <source>
        <dbReference type="EnsemblMetazoa" id="MDOA000650-PA"/>
    </source>
</evidence>
<dbReference type="Gene3D" id="3.30.420.110">
    <property type="entry name" value="MutS, connector domain"/>
    <property type="match status" value="1"/>
</dbReference>
<feature type="region of interest" description="Disordered" evidence="8">
    <location>
        <begin position="1"/>
        <end position="153"/>
    </location>
</feature>
<comment type="function">
    <text evidence="6 7">Component of the post-replicative DNA mismatch repair system (MMR).</text>
</comment>
<dbReference type="InterPro" id="IPR036678">
    <property type="entry name" value="MutS_con_dom_sf"/>
</dbReference>
<dbReference type="eggNOG" id="KOG0217">
    <property type="taxonomic scope" value="Eukaryota"/>
</dbReference>
<proteinExistence type="inferred from homology"/>
<dbReference type="InterPro" id="IPR045076">
    <property type="entry name" value="MutS"/>
</dbReference>
<dbReference type="PANTHER" id="PTHR11361:SF148">
    <property type="entry name" value="DNA MISMATCH REPAIR PROTEIN MSH6"/>
    <property type="match status" value="1"/>
</dbReference>
<dbReference type="GO" id="GO:0032301">
    <property type="term" value="C:MutSalpha complex"/>
    <property type="evidence" value="ECO:0007669"/>
    <property type="project" value="TreeGrafter"/>
</dbReference>
<name>A0A1I8M2R1_MUSDO</name>
<dbReference type="Pfam" id="PF00488">
    <property type="entry name" value="MutS_V"/>
    <property type="match status" value="1"/>
</dbReference>
<evidence type="ECO:0000256" key="3">
    <source>
        <dbReference type="ARBA" id="ARBA00022763"/>
    </source>
</evidence>
<dbReference type="FunFam" id="3.40.1170.10:FF:000002">
    <property type="entry name" value="DNA mismatch repair protein"/>
    <property type="match status" value="1"/>
</dbReference>
<evidence type="ECO:0000259" key="9">
    <source>
        <dbReference type="PROSITE" id="PS00486"/>
    </source>
</evidence>
<keyword evidence="4 6" id="KW-0067">ATP-binding</keyword>
<gene>
    <name evidence="10" type="primary">101889577</name>
</gene>
<dbReference type="AlphaFoldDB" id="A0A1I8M2R1"/>
<dbReference type="Pfam" id="PF05190">
    <property type="entry name" value="MutS_IV"/>
    <property type="match status" value="1"/>
</dbReference>
<keyword evidence="5 6" id="KW-0238">DNA-binding</keyword>
<dbReference type="GO" id="GO:0140664">
    <property type="term" value="F:ATP-dependent DNA damage sensor activity"/>
    <property type="evidence" value="ECO:0007669"/>
    <property type="project" value="InterPro"/>
</dbReference>
<feature type="compositionally biased region" description="Basic and acidic residues" evidence="8">
    <location>
        <begin position="62"/>
        <end position="73"/>
    </location>
</feature>
<protein>
    <recommendedName>
        <fullName evidence="6">DNA mismatch repair protein</fullName>
    </recommendedName>
</protein>
<dbReference type="SUPFAM" id="SSF48334">
    <property type="entry name" value="DNA repair protein MutS, domain III"/>
    <property type="match status" value="1"/>
</dbReference>
<dbReference type="Gene3D" id="3.40.50.300">
    <property type="entry name" value="P-loop containing nucleotide triphosphate hydrolases"/>
    <property type="match status" value="1"/>
</dbReference>
<dbReference type="GO" id="GO:0006298">
    <property type="term" value="P:mismatch repair"/>
    <property type="evidence" value="ECO:0007669"/>
    <property type="project" value="InterPro"/>
</dbReference>
<dbReference type="PANTHER" id="PTHR11361">
    <property type="entry name" value="DNA MISMATCH REPAIR PROTEIN MUTS FAMILY MEMBER"/>
    <property type="match status" value="1"/>
</dbReference>
<dbReference type="CDD" id="cd03286">
    <property type="entry name" value="ABC_MSH6_euk"/>
    <property type="match status" value="1"/>
</dbReference>
<dbReference type="FunFam" id="1.10.1420.10:FF:000005">
    <property type="entry name" value="DNA mismatch repair protein"/>
    <property type="match status" value="1"/>
</dbReference>
<keyword evidence="3 6" id="KW-0227">DNA damage</keyword>
<feature type="domain" description="DNA mismatch repair proteins mutS family" evidence="9">
    <location>
        <begin position="1015"/>
        <end position="1031"/>
    </location>
</feature>
<dbReference type="OrthoDB" id="121051at2759"/>
<evidence type="ECO:0000256" key="5">
    <source>
        <dbReference type="ARBA" id="ARBA00023125"/>
    </source>
</evidence>
<feature type="compositionally biased region" description="Basic and acidic residues" evidence="8">
    <location>
        <begin position="142"/>
        <end position="153"/>
    </location>
</feature>
<dbReference type="GO" id="GO:0005524">
    <property type="term" value="F:ATP binding"/>
    <property type="evidence" value="ECO:0007669"/>
    <property type="project" value="UniProtKB-UniRule"/>
</dbReference>
<dbReference type="InterPro" id="IPR000432">
    <property type="entry name" value="DNA_mismatch_repair_MutS_C"/>
</dbReference>
<organism evidence="10">
    <name type="scientific">Musca domestica</name>
    <name type="common">House fly</name>
    <dbReference type="NCBI Taxonomy" id="7370"/>
    <lineage>
        <taxon>Eukaryota</taxon>
        <taxon>Metazoa</taxon>
        <taxon>Ecdysozoa</taxon>
        <taxon>Arthropoda</taxon>
        <taxon>Hexapoda</taxon>
        <taxon>Insecta</taxon>
        <taxon>Pterygota</taxon>
        <taxon>Neoptera</taxon>
        <taxon>Endopterygota</taxon>
        <taxon>Diptera</taxon>
        <taxon>Brachycera</taxon>
        <taxon>Muscomorpha</taxon>
        <taxon>Muscoidea</taxon>
        <taxon>Muscidae</taxon>
        <taxon>Musca</taxon>
    </lineage>
</organism>
<dbReference type="FunFam" id="3.40.50.300:FF:002677">
    <property type="entry name" value="DNA mismatch repair protein"/>
    <property type="match status" value="1"/>
</dbReference>
<dbReference type="PROSITE" id="PS00486">
    <property type="entry name" value="DNA_MISMATCH_REPAIR_2"/>
    <property type="match status" value="1"/>
</dbReference>
<feature type="compositionally biased region" description="Polar residues" evidence="8">
    <location>
        <begin position="1"/>
        <end position="11"/>
    </location>
</feature>
<dbReference type="STRING" id="7370.A0A1I8M2R1"/>
<evidence type="ECO:0000256" key="6">
    <source>
        <dbReference type="PIRNR" id="PIRNR037677"/>
    </source>
</evidence>
<keyword evidence="2 6" id="KW-0547">Nucleotide-binding</keyword>
<dbReference type="InterPro" id="IPR007695">
    <property type="entry name" value="DNA_mismatch_repair_MutS-lik_N"/>
</dbReference>
<dbReference type="InterPro" id="IPR007696">
    <property type="entry name" value="DNA_mismatch_repair_MutS_core"/>
</dbReference>
<dbReference type="SUPFAM" id="SSF53150">
    <property type="entry name" value="DNA repair protein MutS, domain II"/>
    <property type="match status" value="1"/>
</dbReference>
<dbReference type="SUPFAM" id="SSF55271">
    <property type="entry name" value="DNA repair protein MutS, domain I"/>
    <property type="match status" value="1"/>
</dbReference>